<dbReference type="GO" id="GO:0006636">
    <property type="term" value="P:unsaturated fatty acid biosynthetic process"/>
    <property type="evidence" value="ECO:0007669"/>
    <property type="project" value="TreeGrafter"/>
</dbReference>
<keyword evidence="4" id="KW-0349">Heme</keyword>
<dbReference type="InterPro" id="IPR015876">
    <property type="entry name" value="Acyl-CoA_DS"/>
</dbReference>
<evidence type="ECO:0000259" key="15">
    <source>
        <dbReference type="PROSITE" id="PS50255"/>
    </source>
</evidence>
<evidence type="ECO:0000313" key="16">
    <source>
        <dbReference type="EMBL" id="OQV20657.1"/>
    </source>
</evidence>
<comment type="caution">
    <text evidence="16">The sequence shown here is derived from an EMBL/GenBank/DDBJ whole genome shotgun (WGS) entry which is preliminary data.</text>
</comment>
<gene>
    <name evidence="16" type="ORF">BV898_05473</name>
</gene>
<sequence>MALQSQNFCLLRAQSASNSLYFLLLRQAFTRDRRDREPPRDLPSTNAVSYFLNDRTFPIVEFANRTLTGNGEKRKESGLAGRTSYCSLSLWSRMTRQSTAPLVSAVSGSDAIVRESPDNYISRTLKATLRPPALSWSNWHRELNWLNVGILTLIPLLALIGACFTKLRWETAIFSVIYYFFTGLGITAGYHRLWSHRSYNASKSLQYILAVGGAGAVEGSIKWWSQGHRAHHRYTDTDLDPYGAHRGLFWSHIGWMLRKPSGKLAAVDVSDLSKNEVVKWQHKHYLALASTMAFLVPTVIPWLLWGDAQGGYVYAGLVRLVFIQHSTFCVNSLAHWLGETPFDDKHSPRDHFLTALVTIGEGYHNFHHQFPMDHRNAIKWYQYDPTKWFIRCCQMIGLASHLKVFPENEVRKGQLTMQLQRLRETQDSLAWPTDTNNLPVISWESFQEQSAEHFLILISGFIHDVSTFLDVHPGGRAWLLSFVGKDATAAFFGGVYDHSNAAHNLLAMKRVGILQGGHPHAVEENSVPPSQRLKITRYDELSSTR</sequence>
<keyword evidence="17" id="KW-1185">Reference proteome</keyword>
<dbReference type="PANTHER" id="PTHR11351">
    <property type="entry name" value="ACYL-COA DESATURASE"/>
    <property type="match status" value="1"/>
</dbReference>
<comment type="subcellular location">
    <subcellularLocation>
        <location evidence="1">Membrane</location>
        <topology evidence="1">Multi-pass membrane protein</topology>
    </subcellularLocation>
</comment>
<dbReference type="PROSITE" id="PS00191">
    <property type="entry name" value="CYTOCHROME_B5_1"/>
    <property type="match status" value="1"/>
</dbReference>
<evidence type="ECO:0000256" key="11">
    <source>
        <dbReference type="ARBA" id="ARBA00023098"/>
    </source>
</evidence>
<keyword evidence="7" id="KW-0276">Fatty acid metabolism</keyword>
<dbReference type="GO" id="GO:0005789">
    <property type="term" value="C:endoplasmic reticulum membrane"/>
    <property type="evidence" value="ECO:0007669"/>
    <property type="project" value="TreeGrafter"/>
</dbReference>
<evidence type="ECO:0000256" key="2">
    <source>
        <dbReference type="ARBA" id="ARBA00009295"/>
    </source>
</evidence>
<evidence type="ECO:0000256" key="10">
    <source>
        <dbReference type="ARBA" id="ARBA00023004"/>
    </source>
</evidence>
<dbReference type="SMART" id="SM01117">
    <property type="entry name" value="Cyt-b5"/>
    <property type="match status" value="1"/>
</dbReference>
<keyword evidence="5 14" id="KW-0812">Transmembrane</keyword>
<keyword evidence="12 14" id="KW-0472">Membrane</keyword>
<evidence type="ECO:0000256" key="1">
    <source>
        <dbReference type="ARBA" id="ARBA00004141"/>
    </source>
</evidence>
<dbReference type="Pfam" id="PF00487">
    <property type="entry name" value="FA_desaturase"/>
    <property type="match status" value="1"/>
</dbReference>
<keyword evidence="11" id="KW-0443">Lipid metabolism</keyword>
<evidence type="ECO:0000256" key="12">
    <source>
        <dbReference type="ARBA" id="ARBA00023136"/>
    </source>
</evidence>
<dbReference type="SUPFAM" id="SSF55856">
    <property type="entry name" value="Cytochrome b5-like heme/steroid binding domain"/>
    <property type="match status" value="1"/>
</dbReference>
<keyword evidence="13" id="KW-0275">Fatty acid biosynthesis</keyword>
<dbReference type="Gene3D" id="3.10.120.10">
    <property type="entry name" value="Cytochrome b5-like heme/steroid binding domain"/>
    <property type="match status" value="1"/>
</dbReference>
<dbReference type="InterPro" id="IPR005804">
    <property type="entry name" value="FA_desaturase_dom"/>
</dbReference>
<dbReference type="PRINTS" id="PR00075">
    <property type="entry name" value="FACDDSATRASE"/>
</dbReference>
<evidence type="ECO:0000256" key="9">
    <source>
        <dbReference type="ARBA" id="ARBA00023002"/>
    </source>
</evidence>
<dbReference type="AlphaFoldDB" id="A0A1W0WZL5"/>
<evidence type="ECO:0000256" key="8">
    <source>
        <dbReference type="ARBA" id="ARBA00022989"/>
    </source>
</evidence>
<reference evidence="17" key="1">
    <citation type="submission" date="2017-01" db="EMBL/GenBank/DDBJ databases">
        <title>Comparative genomics of anhydrobiosis in the tardigrade Hypsibius dujardini.</title>
        <authorList>
            <person name="Yoshida Y."/>
            <person name="Koutsovoulos G."/>
            <person name="Laetsch D."/>
            <person name="Stevens L."/>
            <person name="Kumar S."/>
            <person name="Horikawa D."/>
            <person name="Ishino K."/>
            <person name="Komine S."/>
            <person name="Tomita M."/>
            <person name="Blaxter M."/>
            <person name="Arakawa K."/>
        </authorList>
    </citation>
    <scope>NUCLEOTIDE SEQUENCE [LARGE SCALE GENOMIC DNA]</scope>
    <source>
        <strain evidence="17">Z151</strain>
    </source>
</reference>
<evidence type="ECO:0000313" key="17">
    <source>
        <dbReference type="Proteomes" id="UP000192578"/>
    </source>
</evidence>
<evidence type="ECO:0000256" key="13">
    <source>
        <dbReference type="ARBA" id="ARBA00023160"/>
    </source>
</evidence>
<accession>A0A1W0WZL5</accession>
<proteinExistence type="inferred from homology"/>
<evidence type="ECO:0000256" key="14">
    <source>
        <dbReference type="SAM" id="Phobius"/>
    </source>
</evidence>
<dbReference type="GO" id="GO:0005506">
    <property type="term" value="F:iron ion binding"/>
    <property type="evidence" value="ECO:0007669"/>
    <property type="project" value="TreeGrafter"/>
</dbReference>
<feature type="transmembrane region" description="Helical" evidence="14">
    <location>
        <begin position="285"/>
        <end position="305"/>
    </location>
</feature>
<feature type="transmembrane region" description="Helical" evidence="14">
    <location>
        <begin position="176"/>
        <end position="193"/>
    </location>
</feature>
<dbReference type="GO" id="GO:0020037">
    <property type="term" value="F:heme binding"/>
    <property type="evidence" value="ECO:0007669"/>
    <property type="project" value="InterPro"/>
</dbReference>
<dbReference type="InterPro" id="IPR036400">
    <property type="entry name" value="Cyt_B5-like_heme/steroid_sf"/>
</dbReference>
<dbReference type="CDD" id="cd03505">
    <property type="entry name" value="Delta9-FADS-like"/>
    <property type="match status" value="1"/>
</dbReference>
<keyword evidence="8 14" id="KW-1133">Transmembrane helix</keyword>
<name>A0A1W0WZL5_HYPEX</name>
<feature type="domain" description="Cytochrome b5 heme-binding" evidence="15">
    <location>
        <begin position="444"/>
        <end position="515"/>
    </location>
</feature>
<dbReference type="Pfam" id="PF00173">
    <property type="entry name" value="Cyt-b5"/>
    <property type="match status" value="1"/>
</dbReference>
<evidence type="ECO:0000256" key="6">
    <source>
        <dbReference type="ARBA" id="ARBA00022723"/>
    </source>
</evidence>
<keyword evidence="6" id="KW-0479">Metal-binding</keyword>
<protein>
    <submittedName>
        <fullName evidence="16">Acyl-CoA desaturase</fullName>
    </submittedName>
</protein>
<evidence type="ECO:0000256" key="5">
    <source>
        <dbReference type="ARBA" id="ARBA00022692"/>
    </source>
</evidence>
<dbReference type="OrthoDB" id="10260134at2759"/>
<keyword evidence="3" id="KW-0444">Lipid biosynthesis</keyword>
<dbReference type="InterPro" id="IPR001199">
    <property type="entry name" value="Cyt_B5-like_heme/steroid-bd"/>
</dbReference>
<keyword evidence="9" id="KW-0560">Oxidoreductase</keyword>
<dbReference type="Proteomes" id="UP000192578">
    <property type="component" value="Unassembled WGS sequence"/>
</dbReference>
<dbReference type="PROSITE" id="PS50255">
    <property type="entry name" value="CYTOCHROME_B5_2"/>
    <property type="match status" value="1"/>
</dbReference>
<evidence type="ECO:0000256" key="7">
    <source>
        <dbReference type="ARBA" id="ARBA00022832"/>
    </source>
</evidence>
<dbReference type="EMBL" id="MTYJ01000029">
    <property type="protein sequence ID" value="OQV20657.1"/>
    <property type="molecule type" value="Genomic_DNA"/>
</dbReference>
<dbReference type="InterPro" id="IPR018506">
    <property type="entry name" value="Cyt_B5_heme-BS"/>
</dbReference>
<keyword evidence="10" id="KW-0408">Iron</keyword>
<dbReference type="GO" id="GO:0004768">
    <property type="term" value="F:stearoyl-CoA 9-desaturase activity"/>
    <property type="evidence" value="ECO:0007669"/>
    <property type="project" value="TreeGrafter"/>
</dbReference>
<evidence type="ECO:0000256" key="4">
    <source>
        <dbReference type="ARBA" id="ARBA00022617"/>
    </source>
</evidence>
<evidence type="ECO:0000256" key="3">
    <source>
        <dbReference type="ARBA" id="ARBA00022516"/>
    </source>
</evidence>
<organism evidence="16 17">
    <name type="scientific">Hypsibius exemplaris</name>
    <name type="common">Freshwater tardigrade</name>
    <dbReference type="NCBI Taxonomy" id="2072580"/>
    <lineage>
        <taxon>Eukaryota</taxon>
        <taxon>Metazoa</taxon>
        <taxon>Ecdysozoa</taxon>
        <taxon>Tardigrada</taxon>
        <taxon>Eutardigrada</taxon>
        <taxon>Parachela</taxon>
        <taxon>Hypsibioidea</taxon>
        <taxon>Hypsibiidae</taxon>
        <taxon>Hypsibius</taxon>
    </lineage>
</organism>
<dbReference type="PANTHER" id="PTHR11351:SF31">
    <property type="entry name" value="DESATURASE 1, ISOFORM A-RELATED"/>
    <property type="match status" value="1"/>
</dbReference>
<feature type="transmembrane region" description="Helical" evidence="14">
    <location>
        <begin position="145"/>
        <end position="164"/>
    </location>
</feature>
<comment type="similarity">
    <text evidence="2">Belongs to the fatty acid desaturase type 1 family.</text>
</comment>